<gene>
    <name evidence="2" type="ORF">ElyMa_003084500</name>
</gene>
<dbReference type="AlphaFoldDB" id="A0AAV4IMK6"/>
<keyword evidence="3" id="KW-1185">Reference proteome</keyword>
<name>A0AAV4IMK6_9GAST</name>
<comment type="caution">
    <text evidence="2">The sequence shown here is derived from an EMBL/GenBank/DDBJ whole genome shotgun (WGS) entry which is preliminary data.</text>
</comment>
<reference evidence="2 3" key="1">
    <citation type="journal article" date="2021" name="Elife">
        <title>Chloroplast acquisition without the gene transfer in kleptoplastic sea slugs, Plakobranchus ocellatus.</title>
        <authorList>
            <person name="Maeda T."/>
            <person name="Takahashi S."/>
            <person name="Yoshida T."/>
            <person name="Shimamura S."/>
            <person name="Takaki Y."/>
            <person name="Nagai Y."/>
            <person name="Toyoda A."/>
            <person name="Suzuki Y."/>
            <person name="Arimoto A."/>
            <person name="Ishii H."/>
            <person name="Satoh N."/>
            <person name="Nishiyama T."/>
            <person name="Hasebe M."/>
            <person name="Maruyama T."/>
            <person name="Minagawa J."/>
            <person name="Obokata J."/>
            <person name="Shigenobu S."/>
        </authorList>
    </citation>
    <scope>NUCLEOTIDE SEQUENCE [LARGE SCALE GENOMIC DNA]</scope>
</reference>
<dbReference type="Proteomes" id="UP000762676">
    <property type="component" value="Unassembled WGS sequence"/>
</dbReference>
<proteinExistence type="predicted"/>
<dbReference type="EMBL" id="BMAT01006378">
    <property type="protein sequence ID" value="GFS11386.1"/>
    <property type="molecule type" value="Genomic_DNA"/>
</dbReference>
<evidence type="ECO:0000313" key="2">
    <source>
        <dbReference type="EMBL" id="GFS11386.1"/>
    </source>
</evidence>
<protein>
    <submittedName>
        <fullName evidence="2">Uncharacterized protein</fullName>
    </submittedName>
</protein>
<evidence type="ECO:0000256" key="1">
    <source>
        <dbReference type="SAM" id="MobiDB-lite"/>
    </source>
</evidence>
<feature type="region of interest" description="Disordered" evidence="1">
    <location>
        <begin position="60"/>
        <end position="88"/>
    </location>
</feature>
<sequence length="208" mass="23678">MTDLLVEIQVLNQVQNTLSDGSYIEDLDHFSNADDFPEDDRRYLNVIGRDSMDHIKALRVRGQAQDSGDGDDQDPELDAQPQVPPNCPDLNAQANWITENFVQRGELDCMFDTGHGDFEAAYTLGLLADNEAHFSFTVSQSRDRYLLIWRYLHLANNNLQDRNPDKLAKLRPMLIPVLVPSPSTQMGKDICFKCIVKCVIMQYLNCEQ</sequence>
<organism evidence="2 3">
    <name type="scientific">Elysia marginata</name>
    <dbReference type="NCBI Taxonomy" id="1093978"/>
    <lineage>
        <taxon>Eukaryota</taxon>
        <taxon>Metazoa</taxon>
        <taxon>Spiralia</taxon>
        <taxon>Lophotrochozoa</taxon>
        <taxon>Mollusca</taxon>
        <taxon>Gastropoda</taxon>
        <taxon>Heterobranchia</taxon>
        <taxon>Euthyneura</taxon>
        <taxon>Panpulmonata</taxon>
        <taxon>Sacoglossa</taxon>
        <taxon>Placobranchoidea</taxon>
        <taxon>Plakobranchidae</taxon>
        <taxon>Elysia</taxon>
    </lineage>
</organism>
<accession>A0AAV4IMK6</accession>
<evidence type="ECO:0000313" key="3">
    <source>
        <dbReference type="Proteomes" id="UP000762676"/>
    </source>
</evidence>
<feature type="compositionally biased region" description="Acidic residues" evidence="1">
    <location>
        <begin position="68"/>
        <end position="77"/>
    </location>
</feature>